<comment type="caution">
    <text evidence="1">The sequence shown here is derived from an EMBL/GenBank/DDBJ whole genome shotgun (WGS) entry which is preliminary data.</text>
</comment>
<sequence length="102" mass="11943">MEAGRAFQILAVRIRNKDAKRFVRVRGISTTHIQRCQDSRWTKIVTNWHPMDWKRRPGRPLKRWEDDIAKVAGKTWSTLARDRCKWKNMEEALTAAGGPNVN</sequence>
<dbReference type="AlphaFoldDB" id="A0A8S4SEH6"/>
<organism evidence="1 2">
    <name type="scientific">Pararge aegeria aegeria</name>
    <dbReference type="NCBI Taxonomy" id="348720"/>
    <lineage>
        <taxon>Eukaryota</taxon>
        <taxon>Metazoa</taxon>
        <taxon>Ecdysozoa</taxon>
        <taxon>Arthropoda</taxon>
        <taxon>Hexapoda</taxon>
        <taxon>Insecta</taxon>
        <taxon>Pterygota</taxon>
        <taxon>Neoptera</taxon>
        <taxon>Endopterygota</taxon>
        <taxon>Lepidoptera</taxon>
        <taxon>Glossata</taxon>
        <taxon>Ditrysia</taxon>
        <taxon>Papilionoidea</taxon>
        <taxon>Nymphalidae</taxon>
        <taxon>Satyrinae</taxon>
        <taxon>Satyrini</taxon>
        <taxon>Parargina</taxon>
        <taxon>Pararge</taxon>
    </lineage>
</organism>
<evidence type="ECO:0000313" key="2">
    <source>
        <dbReference type="Proteomes" id="UP000838756"/>
    </source>
</evidence>
<evidence type="ECO:0000313" key="1">
    <source>
        <dbReference type="EMBL" id="CAH2267073.1"/>
    </source>
</evidence>
<dbReference type="Proteomes" id="UP000838756">
    <property type="component" value="Unassembled WGS sequence"/>
</dbReference>
<keyword evidence="2" id="KW-1185">Reference proteome</keyword>
<dbReference type="EMBL" id="CAKXAJ010026346">
    <property type="protein sequence ID" value="CAH2267073.1"/>
    <property type="molecule type" value="Genomic_DNA"/>
</dbReference>
<dbReference type="OrthoDB" id="8193815at2759"/>
<name>A0A8S4SEH6_9NEOP</name>
<reference evidence="1" key="1">
    <citation type="submission" date="2022-03" db="EMBL/GenBank/DDBJ databases">
        <authorList>
            <person name="Lindestad O."/>
        </authorList>
    </citation>
    <scope>NUCLEOTIDE SEQUENCE</scope>
</reference>
<proteinExistence type="predicted"/>
<accession>A0A8S4SEH6</accession>
<gene>
    <name evidence="1" type="primary">jg8337</name>
    <name evidence="1" type="ORF">PAEG_LOCUS25653</name>
</gene>
<protein>
    <submittedName>
        <fullName evidence="1">Jg8337 protein</fullName>
    </submittedName>
</protein>